<dbReference type="AlphaFoldDB" id="A0A6M3XR70"/>
<proteinExistence type="predicted"/>
<name>A0A6M3XR70_9ZZZZ</name>
<sequence>MLEANIEIKVNKEATDEILKKADEGLDDLADFIFARSQELVPVDEAMLKKSGNVERLPLNKTICYDAPHAIFIEAGTDPHMPPVRPLQEWARRHGMKDYERAGWAIAKKIEKEGTKPQPFLRPAVDEGSARAKEIIGRRMK</sequence>
<reference evidence="1" key="1">
    <citation type="submission" date="2020-03" db="EMBL/GenBank/DDBJ databases">
        <title>The deep terrestrial virosphere.</title>
        <authorList>
            <person name="Holmfeldt K."/>
            <person name="Nilsson E."/>
            <person name="Simone D."/>
            <person name="Lopez-Fernandez M."/>
            <person name="Wu X."/>
            <person name="de Brujin I."/>
            <person name="Lundin D."/>
            <person name="Andersson A."/>
            <person name="Bertilsson S."/>
            <person name="Dopson M."/>
        </authorList>
    </citation>
    <scope>NUCLEOTIDE SEQUENCE</scope>
    <source>
        <strain evidence="1">TM448B01915</strain>
    </source>
</reference>
<evidence type="ECO:0008006" key="2">
    <source>
        <dbReference type="Google" id="ProtNLM"/>
    </source>
</evidence>
<gene>
    <name evidence="1" type="ORF">TM448B01915_0002</name>
</gene>
<protein>
    <recommendedName>
        <fullName evidence="2">HK97 gp10 family phage protein</fullName>
    </recommendedName>
</protein>
<accession>A0A6M3XR70</accession>
<evidence type="ECO:0000313" key="1">
    <source>
        <dbReference type="EMBL" id="QJI00297.1"/>
    </source>
</evidence>
<organism evidence="1">
    <name type="scientific">viral metagenome</name>
    <dbReference type="NCBI Taxonomy" id="1070528"/>
    <lineage>
        <taxon>unclassified sequences</taxon>
        <taxon>metagenomes</taxon>
        <taxon>organismal metagenomes</taxon>
    </lineage>
</organism>
<dbReference type="EMBL" id="MT144842">
    <property type="protein sequence ID" value="QJI00297.1"/>
    <property type="molecule type" value="Genomic_DNA"/>
</dbReference>